<feature type="region of interest" description="Disordered" evidence="1">
    <location>
        <begin position="2545"/>
        <end position="2569"/>
    </location>
</feature>
<feature type="chain" id="PRO_5002866882" evidence="3">
    <location>
        <begin position="33"/>
        <end position="2853"/>
    </location>
</feature>
<feature type="domain" description="Bacterial Ig-like" evidence="4">
    <location>
        <begin position="1282"/>
        <end position="1372"/>
    </location>
</feature>
<feature type="domain" description="Bacterial Ig-like" evidence="4">
    <location>
        <begin position="1188"/>
        <end position="1278"/>
    </location>
</feature>
<feature type="transmembrane region" description="Helical" evidence="2">
    <location>
        <begin position="2676"/>
        <end position="2696"/>
    </location>
</feature>
<feature type="domain" description="Bacterial Ig-like" evidence="4">
    <location>
        <begin position="812"/>
        <end position="902"/>
    </location>
</feature>
<keyword evidence="2" id="KW-0472">Membrane</keyword>
<evidence type="ECO:0000256" key="2">
    <source>
        <dbReference type="SAM" id="Phobius"/>
    </source>
</evidence>
<keyword evidence="3" id="KW-0732">Signal</keyword>
<accession>B8CRW4</accession>
<evidence type="ECO:0000313" key="6">
    <source>
        <dbReference type="Proteomes" id="UP000000753"/>
    </source>
</evidence>
<dbReference type="OrthoDB" id="6272617at2"/>
<evidence type="ECO:0000259" key="4">
    <source>
        <dbReference type="Pfam" id="PF19078"/>
    </source>
</evidence>
<feature type="domain" description="Bacterial Ig-like" evidence="4">
    <location>
        <begin position="624"/>
        <end position="715"/>
    </location>
</feature>
<dbReference type="InterPro" id="IPR028974">
    <property type="entry name" value="TSP_type-3_rpt"/>
</dbReference>
<keyword evidence="6" id="KW-1185">Reference proteome</keyword>
<dbReference type="HOGENOM" id="CLU_226641_0_0_6"/>
<name>B8CRW4_SHEPW</name>
<reference evidence="5 6" key="1">
    <citation type="journal article" date="2008" name="PLoS ONE">
        <title>Environmental adaptation: genomic analysis of the piezotolerant and psychrotolerant deep-sea iron reducing bacterium Shewanella piezotolerans WP3.</title>
        <authorList>
            <person name="Wang F."/>
            <person name="Wang J."/>
            <person name="Jian H."/>
            <person name="Zhang B."/>
            <person name="Li S."/>
            <person name="Wang F."/>
            <person name="Zeng X."/>
            <person name="Gao L."/>
            <person name="Bartlett D.H."/>
            <person name="Yu J."/>
            <person name="Hu S."/>
            <person name="Xiao X."/>
        </authorList>
    </citation>
    <scope>NUCLEOTIDE SEQUENCE [LARGE SCALE GENOMIC DNA]</scope>
    <source>
        <strain evidence="6">WP3 / JCM 13877</strain>
    </source>
</reference>
<evidence type="ECO:0000256" key="1">
    <source>
        <dbReference type="SAM" id="MobiDB-lite"/>
    </source>
</evidence>
<dbReference type="GO" id="GO:0005509">
    <property type="term" value="F:calcium ion binding"/>
    <property type="evidence" value="ECO:0007669"/>
    <property type="project" value="InterPro"/>
</dbReference>
<dbReference type="SUPFAM" id="SSF103647">
    <property type="entry name" value="TSP type-3 repeat"/>
    <property type="match status" value="1"/>
</dbReference>
<keyword evidence="2" id="KW-1133">Transmembrane helix</keyword>
<proteinExistence type="predicted"/>
<dbReference type="Proteomes" id="UP000000753">
    <property type="component" value="Chromosome"/>
</dbReference>
<feature type="domain" description="Bacterial Ig-like" evidence="4">
    <location>
        <begin position="1564"/>
        <end position="1654"/>
    </location>
</feature>
<feature type="domain" description="Bacterial Ig-like" evidence="4">
    <location>
        <begin position="1094"/>
        <end position="1185"/>
    </location>
</feature>
<dbReference type="eggNOG" id="COG5384">
    <property type="taxonomic scope" value="Bacteria"/>
</dbReference>
<dbReference type="eggNOG" id="COG2911">
    <property type="taxonomic scope" value="Bacteria"/>
</dbReference>
<dbReference type="InterPro" id="IPR044048">
    <property type="entry name" value="Big_12"/>
</dbReference>
<feature type="compositionally biased region" description="Acidic residues" evidence="1">
    <location>
        <begin position="2313"/>
        <end position="2330"/>
    </location>
</feature>
<feature type="domain" description="Bacterial Ig-like" evidence="4">
    <location>
        <begin position="1470"/>
        <end position="1560"/>
    </location>
</feature>
<dbReference type="SUPFAM" id="SSF56925">
    <property type="entry name" value="OMPA-like"/>
    <property type="match status" value="1"/>
</dbReference>
<dbReference type="PANTHER" id="PTHR34677">
    <property type="match status" value="1"/>
</dbReference>
<dbReference type="Gene3D" id="2.60.40.2700">
    <property type="match status" value="1"/>
</dbReference>
<dbReference type="STRING" id="225849.swp_3423"/>
<feature type="domain" description="Bacterial Ig-like" evidence="4">
    <location>
        <begin position="1000"/>
        <end position="1090"/>
    </location>
</feature>
<feature type="transmembrane region" description="Helical" evidence="2">
    <location>
        <begin position="2649"/>
        <end position="2669"/>
    </location>
</feature>
<feature type="domain" description="Bacterial Ig-like" evidence="4">
    <location>
        <begin position="1752"/>
        <end position="1842"/>
    </location>
</feature>
<feature type="compositionally biased region" description="Acidic residues" evidence="1">
    <location>
        <begin position="2553"/>
        <end position="2566"/>
    </location>
</feature>
<feature type="domain" description="Bacterial Ig-like" evidence="4">
    <location>
        <begin position="1658"/>
        <end position="1749"/>
    </location>
</feature>
<dbReference type="GO" id="GO:0016787">
    <property type="term" value="F:hydrolase activity"/>
    <property type="evidence" value="ECO:0007669"/>
    <property type="project" value="UniProtKB-KW"/>
</dbReference>
<feature type="domain" description="Bacterial Ig-like" evidence="4">
    <location>
        <begin position="1848"/>
        <end position="1933"/>
    </location>
</feature>
<protein>
    <submittedName>
        <fullName evidence="5">Glycosyl hydrolase, BNR repeat protein</fullName>
    </submittedName>
</protein>
<dbReference type="PANTHER" id="PTHR34677:SF3">
    <property type="entry name" value="BACTERIAL IG-LIKE DOMAIN-CONTAINING PROTEIN"/>
    <property type="match status" value="1"/>
</dbReference>
<dbReference type="EMBL" id="CP000472">
    <property type="protein sequence ID" value="ACJ30122.1"/>
    <property type="molecule type" value="Genomic_DNA"/>
</dbReference>
<feature type="domain" description="Bacterial Ig-like" evidence="4">
    <location>
        <begin position="718"/>
        <end position="810"/>
    </location>
</feature>
<feature type="region of interest" description="Disordered" evidence="1">
    <location>
        <begin position="2310"/>
        <end position="2330"/>
    </location>
</feature>
<feature type="domain" description="Bacterial Ig-like" evidence="4">
    <location>
        <begin position="1376"/>
        <end position="1467"/>
    </location>
</feature>
<feature type="region of interest" description="Disordered" evidence="1">
    <location>
        <begin position="2593"/>
        <end position="2644"/>
    </location>
</feature>
<organism evidence="5 6">
    <name type="scientific">Shewanella piezotolerans (strain WP3 / JCM 13877)</name>
    <dbReference type="NCBI Taxonomy" id="225849"/>
    <lineage>
        <taxon>Bacteria</taxon>
        <taxon>Pseudomonadati</taxon>
        <taxon>Pseudomonadota</taxon>
        <taxon>Gammaproteobacteria</taxon>
        <taxon>Alteromonadales</taxon>
        <taxon>Shewanellaceae</taxon>
        <taxon>Shewanella</taxon>
    </lineage>
</organism>
<dbReference type="KEGG" id="swp:swp_3423"/>
<keyword evidence="2" id="KW-0812">Transmembrane</keyword>
<evidence type="ECO:0000313" key="5">
    <source>
        <dbReference type="EMBL" id="ACJ30122.1"/>
    </source>
</evidence>
<dbReference type="Pfam" id="PF19078">
    <property type="entry name" value="Big_12"/>
    <property type="match status" value="15"/>
</dbReference>
<keyword evidence="5" id="KW-0378">Hydrolase</keyword>
<feature type="domain" description="Bacterial Ig-like" evidence="4">
    <location>
        <begin position="906"/>
        <end position="997"/>
    </location>
</feature>
<dbReference type="InterPro" id="IPR011250">
    <property type="entry name" value="OMP/PagP_B-barrel"/>
</dbReference>
<gene>
    <name evidence="5" type="ordered locus">swp_3423</name>
</gene>
<sequence>MSKLLLPVLSLVKQLVGSVLLLLSFFSLSANAATSTILDTDPVDVGPVKSFSLSSANHGSFDFKCTEDADSVSFAALMDCGGGNIAGFYGASEHEPIAGILGLSVYSSDAPRGNPDAIWLVFRQQAGQEFDFTSFSVAVLRDENNRLEVLGLRDDAIVARVEFAINPSTIDDDPSAAGITTVTLPSDFDNVDEVRIRHKATLAPTYPGFYGHQFHNFVINDGPAANTAPTISVDNSTASYTENAAATQIDVAATLSDADGDADWDGGSLQVQITANAEAADEISLSDLDVDGIAITVSGTNILANGTDIADVSVSGAVVTNNTLLTITFNSDATNANVQEVLQSLRYRNTSDNPGTSNRTITFTATDSNSASVNDTRTVSVTAQNDDPLQNGVLPTELSVTEDMISNLDLSAVSISDADAVNTTLKLSVTGGALTAADGAGYSLNITGSGSTTVSIFGTPASINSYLDTATNIKFLGTANANGDGAGVLTLVGNDGGNTGDGGGGDIAFGSINIDISAQNDAPSDIGLSATSINQSATGTGIQVGALSAVDIDSNSFTFSLVADGVSINGSCGAGNDASNNLFQVTGTAFETQSVIAAGSYKVCLQVSDGATNYQKAFSIMVMDNGAPDVTISGASGNINAAFTATFSFSEAVTGFVMSDISASNATVTNFAGSGTTYTALITPTVAGSVTVDVAAGVAKDVADNGNTAATQLSVSYDASQPSIAISGASGNINAAFTATFSFSEVVTGFVMGDISASNATVSNFTGSGTTYTALITPTAAGSVTVDVAADVAKDVADNGNTAATQLNVTYDASQPSITISGASGNINAAFTATFSFSEVVTGFVMTDISASNATVSNFTGSGTTYTALITPTSAGSVTVNVAAGVAKDVADNGNTAAAQLSVSYDASQPSIAISGASGNINAAFMATFSFSEVVTGFVMTDISASNATVSNFTGSGTTYSATITPAAAGSVTVDVAANVAKDVADNGNTAATQLSVTYDASQPSIAISGASGNINAAFTATFSFSEAVTGFVMGDISANNATVTNFTGSGTTYTALITPTSAGSITVNVAAGVAKDVADNGNTAATQLSVTFDASQPSIAISGASGNINAAFTATFSFSEVVTGFVMTDISASNATVSNFTGSGTTYSATITPAAAGSVTVDVAAGVAKDVADNGNTAATQLSVAYDASQPSIAISGASGNINAAFTATFSFSEVVTGFVMTDISASNATVSNFTGSGTTYSATITPAAAGSVTVDVAAGVAKDVADNGNTAATQLSVTFDASQPSVAISGASGNINAAFTATFSFSEAVTGFVMGDISASNATLSNFSGSGASYSALITPSAAGSVTVDVAAGVAKDVADNGNTAATQLSVTFDASQPSIAISGASGNINAAFTATFSFSEVVTGFVMGDISASNATVSNFTGSGTTYTALITPTAAGSVTVDVAADVAKDVADNGNTAATQLSVTYDASQPSITISGASGNINAAFTATFSFSEVVTGFVMGDISVSNATVTNFTGSGTTYTALITPTSAGSVTVNVAAGVAKDVADNGNTVATQLSVTFDASQPSIAISGASGNINAAFTASFTFSESVTGFTSADISVSNASVSNFTGSGASYSALITPTAAGSVTVDVAADVAKDVADNGNTAATQLSVTFDASQPSVAISGASGNINAAFTASFTFSEAVTGFDSADISISNATLSSFSGSGASYSALITPTAAGSVTVDVAADVAKDVADNGNTAATQLSVTYDASQPSVAISGASGNINAAFTASFTFSEAVTGFDSADISISNATLSSFSGSGASYSALITPSAAGSVTVDVAADVAKDVADNGNTAAAQLSVTYDGSQPSVVISGASGNINAAFTATFTFSESVTGFDSADISVSNASVTNFAGSGTTYTALISPTAAGSLTVDVAADVAVDSADNGNTAADAFSVIYDDTPPTVIINGATGDINSAFTANLIFSEEVEGFDLTGVELTNATLSQWSGEGLGYSVLVTPIEQGEVSLLVKENAAADKSGRLSLSSELFKVNFDSVKPEVTLSLLAMEEREEFAIDMLFTEPVIGLTLEDFQIENGIALSLVGEKDKYVLKGSVTSVGQDVLVQVPADVVEDSAENGNLESTNCAYPTNSPGSVRIDGFKVVEQTITAVIDDVDGITEPAASYQWFSHLNEQSSSIGGEDDFYVLTSEEAGKAISVIATYLDDAGRTETVSSELTAMVMTIPEHALALISDFADLDGDAAQLLAQVYLDAGVSNASLEQLDSILTLLNNAVANYHAADIDEVAEIEALIALILQGQDSDGDGIPNLVERDIDTDGDGIADANDTDSDNDGISDAAEFSVSVLLAAEASNSNSKPNAQSSASPALANAALTNVGVIDGDEDGIIDFFDADVDGDNQIDDGRADINFDGVDDNLASLTAVIDLLSEFDLDQDLSANHLDLDSDNDGVADVIEAGLEDADSNGFNDDPSSMINTVEALIDTNSDTKPDFLQLKSNGEVFDLINFGLPLEMDADQDGRLDDTIDMDHDGLIDIVDGAVGAFGSLPDLDGDGYANHADDDDDGDGIPDVDENPQQAFYTGFDADADGIDDGVDHEVNGVIYGSDSDGNGVRDDREMLDTDNDGIADHLDVDSDNDGTNDGEDISNNNGPDGKTIIGGGAMHFVALIVLLMIAMVRQIRVRAVSIIPVFMLATLACVVPAHAQYSIGGGLGAVNLEPTLYIDIDKDNDYDLSYNLELGYGFDDSWWLKLRGVELGQVDLSQNGSLNAEIDYRGVALFGQYQTAIFSDSGLEVYGLAGVSWLETKTSGPLNIDDNSDQQFAAGAGLYYGFNQDNGLAFEWVSYAEDVWVVGLQFTSRFGR</sequence>
<feature type="domain" description="Bacterial Ig-like" evidence="4">
    <location>
        <begin position="1940"/>
        <end position="2021"/>
    </location>
</feature>
<dbReference type="RefSeq" id="WP_020913471.1">
    <property type="nucleotide sequence ID" value="NC_011566.1"/>
</dbReference>
<feature type="signal peptide" evidence="3">
    <location>
        <begin position="1"/>
        <end position="32"/>
    </location>
</feature>
<evidence type="ECO:0000256" key="3">
    <source>
        <dbReference type="SAM" id="SignalP"/>
    </source>
</evidence>
<feature type="compositionally biased region" description="Acidic residues" evidence="1">
    <location>
        <begin position="2626"/>
        <end position="2637"/>
    </location>
</feature>
<dbReference type="eggNOG" id="COG3897">
    <property type="taxonomic scope" value="Bacteria"/>
</dbReference>
<dbReference type="Gene3D" id="4.10.1080.10">
    <property type="entry name" value="TSP type-3 repeat"/>
    <property type="match status" value="2"/>
</dbReference>